<feature type="domain" description="FAD-binding" evidence="3">
    <location>
        <begin position="8"/>
        <end position="224"/>
    </location>
</feature>
<evidence type="ECO:0000259" key="3">
    <source>
        <dbReference type="Pfam" id="PF01494"/>
    </source>
</evidence>
<dbReference type="InterPro" id="IPR002938">
    <property type="entry name" value="FAD-bd"/>
</dbReference>
<keyword evidence="2" id="KW-0503">Monooxygenase</keyword>
<organism evidence="4">
    <name type="scientific">Ditylum brightwellii</name>
    <dbReference type="NCBI Taxonomy" id="49249"/>
    <lineage>
        <taxon>Eukaryota</taxon>
        <taxon>Sar</taxon>
        <taxon>Stramenopiles</taxon>
        <taxon>Ochrophyta</taxon>
        <taxon>Bacillariophyta</taxon>
        <taxon>Mediophyceae</taxon>
        <taxon>Lithodesmiophycidae</taxon>
        <taxon>Lithodesmiales</taxon>
        <taxon>Lithodesmiaceae</taxon>
        <taxon>Ditylum</taxon>
    </lineage>
</organism>
<gene>
    <name evidence="4" type="ORF">DBRI1063_LOCUS25346</name>
</gene>
<evidence type="ECO:0000256" key="1">
    <source>
        <dbReference type="ARBA" id="ARBA00023002"/>
    </source>
</evidence>
<proteinExistence type="predicted"/>
<name>A0A6U3WX62_9STRA</name>
<dbReference type="AlphaFoldDB" id="A0A6U3WX62"/>
<accession>A0A6U3WX62</accession>
<dbReference type="EMBL" id="HBGN01039609">
    <property type="protein sequence ID" value="CAD9358086.1"/>
    <property type="molecule type" value="Transcribed_RNA"/>
</dbReference>
<dbReference type="SUPFAM" id="SSF51905">
    <property type="entry name" value="FAD/NAD(P)-binding domain"/>
    <property type="match status" value="1"/>
</dbReference>
<dbReference type="InterPro" id="IPR050493">
    <property type="entry name" value="FAD-dep_Monooxygenase_BioMet"/>
</dbReference>
<dbReference type="Gene3D" id="3.50.50.60">
    <property type="entry name" value="FAD/NAD(P)-binding domain"/>
    <property type="match status" value="2"/>
</dbReference>
<evidence type="ECO:0000313" key="4">
    <source>
        <dbReference type="EMBL" id="CAD9358086.1"/>
    </source>
</evidence>
<dbReference type="PRINTS" id="PR00420">
    <property type="entry name" value="RNGMNOXGNASE"/>
</dbReference>
<dbReference type="PANTHER" id="PTHR13789:SF309">
    <property type="entry name" value="PUTATIVE (AFU_ORTHOLOGUE AFUA_6G14510)-RELATED"/>
    <property type="match status" value="1"/>
</dbReference>
<protein>
    <recommendedName>
        <fullName evidence="3">FAD-binding domain-containing protein</fullName>
    </recommendedName>
</protein>
<dbReference type="Pfam" id="PF01494">
    <property type="entry name" value="FAD_binding_3"/>
    <property type="match status" value="2"/>
</dbReference>
<evidence type="ECO:0000256" key="2">
    <source>
        <dbReference type="ARBA" id="ARBA00023033"/>
    </source>
</evidence>
<dbReference type="GO" id="GO:0004497">
    <property type="term" value="F:monooxygenase activity"/>
    <property type="evidence" value="ECO:0007669"/>
    <property type="project" value="UniProtKB-KW"/>
</dbReference>
<feature type="domain" description="FAD-binding" evidence="3">
    <location>
        <begin position="373"/>
        <end position="415"/>
    </location>
</feature>
<reference evidence="4" key="1">
    <citation type="submission" date="2021-01" db="EMBL/GenBank/DDBJ databases">
        <authorList>
            <person name="Corre E."/>
            <person name="Pelletier E."/>
            <person name="Niang G."/>
            <person name="Scheremetjew M."/>
            <person name="Finn R."/>
            <person name="Kale V."/>
            <person name="Holt S."/>
            <person name="Cochrane G."/>
            <person name="Meng A."/>
            <person name="Brown T."/>
            <person name="Cohen L."/>
        </authorList>
    </citation>
    <scope>NUCLEOTIDE SEQUENCE</scope>
    <source>
        <strain evidence="4">Pop2</strain>
    </source>
</reference>
<dbReference type="InterPro" id="IPR036188">
    <property type="entry name" value="FAD/NAD-bd_sf"/>
</dbReference>
<dbReference type="PANTHER" id="PTHR13789">
    <property type="entry name" value="MONOOXYGENASE"/>
    <property type="match status" value="1"/>
</dbReference>
<keyword evidence="1" id="KW-0560">Oxidoreductase</keyword>
<sequence>MSEMMIPNVVIAGGGPAGLLAALLLSQRGIQSTVYERSVQPESVFSPTSKSYSISLNPVRGLKALSVTGPEVLSAVQSKGSACNAVVMNEEEGSAKFTSQVVPRNPPNLSIWRSALIEALEQIVSATNDEKQLTDTDAEQNQVQAKVKICRGVGVAGVKLVSSASKQPATNGQVQKDNNDIAHCDTSGKDEYLEVTLDDGSIIHATHVIGADGKWSNVRTSIGEWDDCFKIKTEPSWGARLKLSSKPAEWRDDGMYVIRRHDSKKAGYYALAVPMLDGSCHISMVCFDEVLHEKPWLAPEINTNTGWDDDGSDSETFNEQLESMMRSELPNLYSCIMDVEKGSFPVATKSNRRTSWLEVIAKNVDEVNYSALGGRVALIGDAAHAMTPSLGEGCNCALESAVELVSSICESSSGSDNASSPPTAKDLSAAFALYGRERPKAVMPIQSMSAAASR</sequence>
<dbReference type="GO" id="GO:0071949">
    <property type="term" value="F:FAD binding"/>
    <property type="evidence" value="ECO:0007669"/>
    <property type="project" value="InterPro"/>
</dbReference>